<gene>
    <name evidence="1" type="ORF">AKJ64_03880</name>
</gene>
<proteinExistence type="predicted"/>
<organism evidence="1 2">
    <name type="scientific">candidate division MSBL1 archaeon SCGC-AAA259E17</name>
    <dbReference type="NCBI Taxonomy" id="1698263"/>
    <lineage>
        <taxon>Archaea</taxon>
        <taxon>Methanobacteriati</taxon>
        <taxon>Methanobacteriota</taxon>
        <taxon>candidate division MSBL1</taxon>
    </lineage>
</organism>
<evidence type="ECO:0000313" key="1">
    <source>
        <dbReference type="EMBL" id="KXA92154.1"/>
    </source>
</evidence>
<reference evidence="1 2" key="1">
    <citation type="journal article" date="2016" name="Sci. Rep.">
        <title>Metabolic traits of an uncultured archaeal lineage -MSBL1- from brine pools of the Red Sea.</title>
        <authorList>
            <person name="Mwirichia R."/>
            <person name="Alam I."/>
            <person name="Rashid M."/>
            <person name="Vinu M."/>
            <person name="Ba-Alawi W."/>
            <person name="Anthony Kamau A."/>
            <person name="Kamanda Ngugi D."/>
            <person name="Goker M."/>
            <person name="Klenk H.P."/>
            <person name="Bajic V."/>
            <person name="Stingl U."/>
        </authorList>
    </citation>
    <scope>NUCLEOTIDE SEQUENCE [LARGE SCALE GENOMIC DNA]</scope>
    <source>
        <strain evidence="1">SCGC-AAA259E17</strain>
    </source>
</reference>
<comment type="caution">
    <text evidence="1">The sequence shown here is derived from an EMBL/GenBank/DDBJ whole genome shotgun (WGS) entry which is preliminary data.</text>
</comment>
<dbReference type="EMBL" id="LHXN01000074">
    <property type="protein sequence ID" value="KXA92154.1"/>
    <property type="molecule type" value="Genomic_DNA"/>
</dbReference>
<evidence type="ECO:0000313" key="2">
    <source>
        <dbReference type="Proteomes" id="UP000070373"/>
    </source>
</evidence>
<accession>A0A133UD94</accession>
<dbReference type="Proteomes" id="UP000070373">
    <property type="component" value="Unassembled WGS sequence"/>
</dbReference>
<keyword evidence="2" id="KW-1185">Reference proteome</keyword>
<name>A0A133UD94_9EURY</name>
<sequence>MEVELDDELYERLEVFKKIYDTVVEEEADFEEFVNCVVSFGLDKMLRDAIPEGEEWTTIQGMFKDNPEYITDFVSDVWKELKEGQEAKERTREEIEKTRKYIG</sequence>
<protein>
    <submittedName>
        <fullName evidence="1">Uncharacterized protein</fullName>
    </submittedName>
</protein>
<dbReference type="AlphaFoldDB" id="A0A133UD94"/>